<keyword evidence="1" id="KW-1185">Reference proteome</keyword>
<gene>
    <name evidence="2" type="primary">LOC117576528</name>
</gene>
<protein>
    <submittedName>
        <fullName evidence="2">Uncharacterized protein LOC117576528</fullName>
    </submittedName>
</protein>
<dbReference type="GeneID" id="117576528"/>
<dbReference type="Proteomes" id="UP000515160">
    <property type="component" value="Chromosome 2R"/>
</dbReference>
<accession>A0A6P8ZEZ1</accession>
<dbReference type="AlphaFoldDB" id="A0A6P8ZEZ1"/>
<proteinExistence type="predicted"/>
<evidence type="ECO:0000313" key="1">
    <source>
        <dbReference type="Proteomes" id="UP000515160"/>
    </source>
</evidence>
<sequence length="107" mass="11693">MASLTFVRSLTPKSNSQRFHSLFPPSFPLPLLIAGVQSPVQSARCVPCLMSKCHLSWLTISSVLCFLFDDDDDIGGRCFSCCLCCSCRTNLSCASISYLVTAQIFDA</sequence>
<organism evidence="1 2">
    <name type="scientific">Drosophila albomicans</name>
    <name type="common">Fruit fly</name>
    <dbReference type="NCBI Taxonomy" id="7291"/>
    <lineage>
        <taxon>Eukaryota</taxon>
        <taxon>Metazoa</taxon>
        <taxon>Ecdysozoa</taxon>
        <taxon>Arthropoda</taxon>
        <taxon>Hexapoda</taxon>
        <taxon>Insecta</taxon>
        <taxon>Pterygota</taxon>
        <taxon>Neoptera</taxon>
        <taxon>Endopterygota</taxon>
        <taxon>Diptera</taxon>
        <taxon>Brachycera</taxon>
        <taxon>Muscomorpha</taxon>
        <taxon>Ephydroidea</taxon>
        <taxon>Drosophilidae</taxon>
        <taxon>Drosophila</taxon>
    </lineage>
</organism>
<name>A0A6P8ZEZ1_DROAB</name>
<evidence type="ECO:0000313" key="2">
    <source>
        <dbReference type="RefSeq" id="XP_034117242.1"/>
    </source>
</evidence>
<dbReference type="RefSeq" id="XP_034117242.1">
    <property type="nucleotide sequence ID" value="XM_034261351.2"/>
</dbReference>
<reference evidence="2" key="1">
    <citation type="submission" date="2025-08" db="UniProtKB">
        <authorList>
            <consortium name="RefSeq"/>
        </authorList>
    </citation>
    <scope>IDENTIFICATION</scope>
    <source>
        <strain evidence="2">15112-1751.03</strain>
        <tissue evidence="2">Whole Adult</tissue>
    </source>
</reference>